<dbReference type="Pfam" id="PF01433">
    <property type="entry name" value="Peptidase_M1"/>
    <property type="match status" value="1"/>
</dbReference>
<accession>A0A4T0X1D3</accession>
<proteinExistence type="inferred from homology"/>
<evidence type="ECO:0000256" key="5">
    <source>
        <dbReference type="ARBA" id="ARBA00022833"/>
    </source>
</evidence>
<dbReference type="GO" id="GO:0042277">
    <property type="term" value="F:peptide binding"/>
    <property type="evidence" value="ECO:0007669"/>
    <property type="project" value="TreeGrafter"/>
</dbReference>
<keyword evidence="4 10" id="KW-0378">Hydrolase</keyword>
<dbReference type="InterPro" id="IPR014782">
    <property type="entry name" value="Peptidase_M1_dom"/>
</dbReference>
<evidence type="ECO:0000259" key="11">
    <source>
        <dbReference type="Pfam" id="PF01433"/>
    </source>
</evidence>
<evidence type="ECO:0000256" key="8">
    <source>
        <dbReference type="PIRSR" id="PIRSR634016-3"/>
    </source>
</evidence>
<dbReference type="Pfam" id="PF11838">
    <property type="entry name" value="ERAP1_C"/>
    <property type="match status" value="1"/>
</dbReference>
<dbReference type="SUPFAM" id="SSF55486">
    <property type="entry name" value="Metalloproteases ('zincins'), catalytic domain"/>
    <property type="match status" value="1"/>
</dbReference>
<dbReference type="InterPro" id="IPR050344">
    <property type="entry name" value="Peptidase_M1_aminopeptidases"/>
</dbReference>
<comment type="cofactor">
    <cofactor evidence="8 10">
        <name>Zn(2+)</name>
        <dbReference type="ChEBI" id="CHEBI:29105"/>
    </cofactor>
    <text evidence="8 10">Binds 1 zinc ion per subunit.</text>
</comment>
<evidence type="ECO:0000256" key="9">
    <source>
        <dbReference type="PIRSR" id="PIRSR634016-4"/>
    </source>
</evidence>
<feature type="active site" description="Proton acceptor" evidence="7">
    <location>
        <position position="335"/>
    </location>
</feature>
<dbReference type="PRINTS" id="PR00756">
    <property type="entry name" value="ALADIPTASE"/>
</dbReference>
<dbReference type="GO" id="GO:0070006">
    <property type="term" value="F:metalloaminopeptidase activity"/>
    <property type="evidence" value="ECO:0007669"/>
    <property type="project" value="TreeGrafter"/>
</dbReference>
<keyword evidence="3 8" id="KW-0479">Metal-binding</keyword>
<evidence type="ECO:0000256" key="4">
    <source>
        <dbReference type="ARBA" id="ARBA00022801"/>
    </source>
</evidence>
<keyword evidence="2 10" id="KW-0645">Protease</keyword>
<dbReference type="PANTHER" id="PTHR11533">
    <property type="entry name" value="PROTEASE M1 ZINC METALLOPROTEASE"/>
    <property type="match status" value="1"/>
</dbReference>
<comment type="similarity">
    <text evidence="1 10">Belongs to the peptidase M1 family.</text>
</comment>
<feature type="domain" description="ERAP1-like C-terminal" evidence="12">
    <location>
        <begin position="565"/>
        <end position="902"/>
    </location>
</feature>
<dbReference type="Pfam" id="PF17900">
    <property type="entry name" value="Peptidase_M1_N"/>
    <property type="match status" value="1"/>
</dbReference>
<evidence type="ECO:0000256" key="7">
    <source>
        <dbReference type="PIRSR" id="PIRSR634016-1"/>
    </source>
</evidence>
<dbReference type="PANTHER" id="PTHR11533:SF299">
    <property type="entry name" value="AMINOPEPTIDASE"/>
    <property type="match status" value="1"/>
</dbReference>
<dbReference type="Proteomes" id="UP000307173">
    <property type="component" value="Unassembled WGS sequence"/>
</dbReference>
<evidence type="ECO:0000256" key="10">
    <source>
        <dbReference type="RuleBase" id="RU364040"/>
    </source>
</evidence>
<dbReference type="Gene3D" id="2.60.40.1730">
    <property type="entry name" value="tricorn interacting facor f3 domain"/>
    <property type="match status" value="1"/>
</dbReference>
<keyword evidence="10" id="KW-0031">Aminopeptidase</keyword>
<dbReference type="EC" id="3.4.11.-" evidence="10"/>
<evidence type="ECO:0000259" key="13">
    <source>
        <dbReference type="Pfam" id="PF17900"/>
    </source>
</evidence>
<reference evidence="14 15" key="1">
    <citation type="journal article" date="2019" name="Front. Genet.">
        <title>Whole-Genome Sequencing of the Opportunistic Yeast Pathogen Candida inconspicua Uncovers Its Hybrid Origin.</title>
        <authorList>
            <person name="Mixao V."/>
            <person name="Hansen A.P."/>
            <person name="Saus E."/>
            <person name="Boekhout T."/>
            <person name="Lass-Florl C."/>
            <person name="Gabaldon T."/>
        </authorList>
    </citation>
    <scope>NUCLEOTIDE SEQUENCE [LARGE SCALE GENOMIC DNA]</scope>
    <source>
        <strain evidence="14 15">CBS 180</strain>
    </source>
</reference>
<feature type="site" description="Transition state stabilizer" evidence="9">
    <location>
        <position position="419"/>
    </location>
</feature>
<dbReference type="STRING" id="52247.A0A4T0X1D3"/>
<evidence type="ECO:0000313" key="15">
    <source>
        <dbReference type="Proteomes" id="UP000307173"/>
    </source>
</evidence>
<dbReference type="InterPro" id="IPR001930">
    <property type="entry name" value="Peptidase_M1"/>
</dbReference>
<dbReference type="GO" id="GO:0005737">
    <property type="term" value="C:cytoplasm"/>
    <property type="evidence" value="ECO:0007669"/>
    <property type="project" value="TreeGrafter"/>
</dbReference>
<evidence type="ECO:0000256" key="1">
    <source>
        <dbReference type="ARBA" id="ARBA00010136"/>
    </source>
</evidence>
<evidence type="ECO:0000313" key="14">
    <source>
        <dbReference type="EMBL" id="TID28717.1"/>
    </source>
</evidence>
<dbReference type="GO" id="GO:0008270">
    <property type="term" value="F:zinc ion binding"/>
    <property type="evidence" value="ECO:0007669"/>
    <property type="project" value="UniProtKB-UniRule"/>
</dbReference>
<keyword evidence="5 8" id="KW-0862">Zinc</keyword>
<feature type="binding site" evidence="8">
    <location>
        <position position="357"/>
    </location>
    <ligand>
        <name>Zn(2+)</name>
        <dbReference type="ChEBI" id="CHEBI:29105"/>
        <note>catalytic</note>
    </ligand>
</feature>
<feature type="domain" description="Aminopeptidase N-like N-terminal" evidence="13">
    <location>
        <begin position="55"/>
        <end position="215"/>
    </location>
</feature>
<dbReference type="OrthoDB" id="10031169at2759"/>
<keyword evidence="15" id="KW-1185">Reference proteome</keyword>
<evidence type="ECO:0000256" key="6">
    <source>
        <dbReference type="ARBA" id="ARBA00023049"/>
    </source>
</evidence>
<evidence type="ECO:0000256" key="3">
    <source>
        <dbReference type="ARBA" id="ARBA00022723"/>
    </source>
</evidence>
<organism evidence="14 15">
    <name type="scientific">Pichia inconspicua</name>
    <dbReference type="NCBI Taxonomy" id="52247"/>
    <lineage>
        <taxon>Eukaryota</taxon>
        <taxon>Fungi</taxon>
        <taxon>Dikarya</taxon>
        <taxon>Ascomycota</taxon>
        <taxon>Saccharomycotina</taxon>
        <taxon>Pichiomycetes</taxon>
        <taxon>Pichiales</taxon>
        <taxon>Pichiaceae</taxon>
        <taxon>Pichia</taxon>
    </lineage>
</organism>
<feature type="binding site" evidence="8">
    <location>
        <position position="338"/>
    </location>
    <ligand>
        <name>Zn(2+)</name>
        <dbReference type="ChEBI" id="CHEBI:29105"/>
        <note>catalytic</note>
    </ligand>
</feature>
<dbReference type="InterPro" id="IPR034016">
    <property type="entry name" value="M1_APN-typ"/>
</dbReference>
<dbReference type="GO" id="GO:0016020">
    <property type="term" value="C:membrane"/>
    <property type="evidence" value="ECO:0007669"/>
    <property type="project" value="TreeGrafter"/>
</dbReference>
<dbReference type="InterPro" id="IPR042097">
    <property type="entry name" value="Aminopeptidase_N-like_N_sf"/>
</dbReference>
<dbReference type="Gene3D" id="1.10.390.10">
    <property type="entry name" value="Neutral Protease Domain 2"/>
    <property type="match status" value="1"/>
</dbReference>
<dbReference type="GO" id="GO:0006508">
    <property type="term" value="P:proteolysis"/>
    <property type="evidence" value="ECO:0007669"/>
    <property type="project" value="UniProtKB-KW"/>
</dbReference>
<protein>
    <recommendedName>
        <fullName evidence="10">Aminopeptidase</fullName>
        <ecNumber evidence="10">3.4.11.-</ecNumber>
    </recommendedName>
</protein>
<evidence type="ECO:0000256" key="2">
    <source>
        <dbReference type="ARBA" id="ARBA00022670"/>
    </source>
</evidence>
<dbReference type="GO" id="GO:0043171">
    <property type="term" value="P:peptide catabolic process"/>
    <property type="evidence" value="ECO:0007669"/>
    <property type="project" value="TreeGrafter"/>
</dbReference>
<dbReference type="SUPFAM" id="SSF63737">
    <property type="entry name" value="Leukotriene A4 hydrolase N-terminal domain"/>
    <property type="match status" value="1"/>
</dbReference>
<evidence type="ECO:0000259" key="12">
    <source>
        <dbReference type="Pfam" id="PF11838"/>
    </source>
</evidence>
<dbReference type="CDD" id="cd09601">
    <property type="entry name" value="M1_APN-Q_like"/>
    <property type="match status" value="1"/>
</dbReference>
<comment type="caution">
    <text evidence="14">The sequence shown here is derived from an EMBL/GenBank/DDBJ whole genome shotgun (WGS) entry which is preliminary data.</text>
</comment>
<dbReference type="InterPro" id="IPR024571">
    <property type="entry name" value="ERAP1-like_C_dom"/>
</dbReference>
<feature type="binding site" evidence="8">
    <location>
        <position position="334"/>
    </location>
    <ligand>
        <name>Zn(2+)</name>
        <dbReference type="ChEBI" id="CHEBI:29105"/>
        <note>catalytic</note>
    </ligand>
</feature>
<keyword evidence="6 10" id="KW-0482">Metalloprotease</keyword>
<feature type="domain" description="Peptidase M1 membrane alanine aminopeptidase" evidence="11">
    <location>
        <begin position="258"/>
        <end position="492"/>
    </location>
</feature>
<gene>
    <name evidence="14" type="ORF">CANINC_002344</name>
</gene>
<dbReference type="InterPro" id="IPR027268">
    <property type="entry name" value="Peptidase_M4/M1_CTD_sf"/>
</dbReference>
<dbReference type="AlphaFoldDB" id="A0A4T0X1D3"/>
<dbReference type="InterPro" id="IPR045357">
    <property type="entry name" value="Aminopeptidase_N-like_N"/>
</dbReference>
<name>A0A4T0X1D3_9ASCO</name>
<dbReference type="EMBL" id="SELW01000371">
    <property type="protein sequence ID" value="TID28717.1"/>
    <property type="molecule type" value="Genomic_DNA"/>
</dbReference>
<sequence length="919" mass="105436">MFSNRLVPAEYSIALSITDSKPNYSGKVVIPLIQNSLFNKSLADNLDHPADFFTITLNTAEIVSLNANLKYGNQSWRLSQTTDKESQLTKYFSTDVHFADIDPNLSQISLEIGFLAKIRKILTYSDITKGAFSTKYTDPITGKLDRFLLSTHCQPHFAKYIFPCLDEIVLKCPIQLELTVDNKYTCISNQQIESSKFVSETSMKIVKFEKTPPMAVSVFSFAVGDFEFIENTVELPISKKTLPLKIYTMVGETKRASFALEVLSKAIVELECLLNYPYPLPKLDVVSVPFLSDGGVENWSMIQIINDQILLPDWKVSDSQLKKQMKTITEVISHEIVHMYIGNLVTFDSYDYTWLNESFATFTSTTIINKIFDNNAWFDYINDNLNSVKLRNLAIDSKPIATINVKVEHTHDTFNRNSYDKGIFLLRTLASLFNETNEQLLNENYSTFFEMIGDFIKLFKYNTFKPIDLWNFLKNHSSNKYSYDIPTIMNSWIRTPGFPRLIVSKEKSGSIKIEQHRCLEEITQDIEDVPFHIPLLIKTIDGKIGRHLITDRSLIISNENLDSNFLFINANDAAMLYVEYPTIIAKEIAINFNLLNRTEQLAFFHNFAAVIGTEYQTNESITSFFEVFKAIKKINKHDPVALTFGISILSNLYQSIKTLAFFQDEVLLKKLNLFIDELCNKYVSQLDLENTDWTNLSSNEIKLRNAVLSLKYDNHSIQTIGKKLFKRIMHGPKNSVPMAVLSSTFNIVAQSCLLKDYKEIHKLIRNPGLVVNNVIENNSNAVQTAAISCLGHMIDPELRYKTLMFVKTNPDVKLIELAVLGFRYQMSTYTELWKWYLSNYTVWYSKFSRDNTSDQGLFFKHISELVFECACYDPSLKMEAESFVSSKSESVKVWYQEALDKLETVKFLSQANEQLKSLL</sequence>